<accession>A0AAV1T8I1</accession>
<dbReference type="EMBL" id="CAKLBY020000028">
    <property type="protein sequence ID" value="CAK7904104.1"/>
    <property type="molecule type" value="Genomic_DNA"/>
</dbReference>
<reference evidence="1" key="1">
    <citation type="submission" date="2024-01" db="EMBL/GenBank/DDBJ databases">
        <authorList>
            <person name="Webb A."/>
        </authorList>
    </citation>
    <scope>NUCLEOTIDE SEQUENCE</scope>
    <source>
        <strain evidence="1">Pm1</strain>
    </source>
</reference>
<proteinExistence type="predicted"/>
<comment type="caution">
    <text evidence="1">The sequence shown here is derived from an EMBL/GenBank/DDBJ whole genome shotgun (WGS) entry which is preliminary data.</text>
</comment>
<organism evidence="1 2">
    <name type="scientific">Peronospora matthiolae</name>
    <dbReference type="NCBI Taxonomy" id="2874970"/>
    <lineage>
        <taxon>Eukaryota</taxon>
        <taxon>Sar</taxon>
        <taxon>Stramenopiles</taxon>
        <taxon>Oomycota</taxon>
        <taxon>Peronosporomycetes</taxon>
        <taxon>Peronosporales</taxon>
        <taxon>Peronosporaceae</taxon>
        <taxon>Peronospora</taxon>
    </lineage>
</organism>
<protein>
    <submittedName>
        <fullName evidence="1">Uncharacterized protein</fullName>
    </submittedName>
</protein>
<name>A0AAV1T8I1_9STRA</name>
<sequence length="66" mass="7036">MKADIDGLAAHDLKRLGQVATSTYRVVETKAVVVSSVAEDSDTWREHPAATYAHVAPYAAHADVDG</sequence>
<evidence type="ECO:0000313" key="1">
    <source>
        <dbReference type="EMBL" id="CAK7904104.1"/>
    </source>
</evidence>
<gene>
    <name evidence="1" type="ORF">PM001_LOCUS2842</name>
</gene>
<dbReference type="Proteomes" id="UP001162060">
    <property type="component" value="Unassembled WGS sequence"/>
</dbReference>
<dbReference type="AlphaFoldDB" id="A0AAV1T8I1"/>
<evidence type="ECO:0000313" key="2">
    <source>
        <dbReference type="Proteomes" id="UP001162060"/>
    </source>
</evidence>